<reference evidence="1 2" key="1">
    <citation type="journal article" date="2014" name="BMC Genomics">
        <title>Oil accumulation mechanisms of the oleaginous microalga Chlorella protothecoides revealed through its genome, transcriptomes, and proteomes.</title>
        <authorList>
            <person name="Gao C."/>
            <person name="Wang Y."/>
            <person name="Shen Y."/>
            <person name="Yan D."/>
            <person name="He X."/>
            <person name="Dai J."/>
            <person name="Wu Q."/>
        </authorList>
    </citation>
    <scope>NUCLEOTIDE SEQUENCE [LARGE SCALE GENOMIC DNA]</scope>
    <source>
        <strain evidence="1 2">0710</strain>
    </source>
</reference>
<dbReference type="AlphaFoldDB" id="A0A087ST36"/>
<protein>
    <submittedName>
        <fullName evidence="1">Uncharacterized protein</fullName>
    </submittedName>
</protein>
<dbReference type="KEGG" id="apro:F751_4054"/>
<sequence>MQARNDWGSGPGDGAVGRAHAARVLQHLLSQPEGHASVKKAGALDALLARSAELAKESAEEGGTYPSLAAVPGNLNSLNSVEEERALAAALYGLTGSELGVQDVLVSEETLRGLMRWVLSQDPLLQRAGAGAVARIVCSGPSQATSVADLGGFAAVVASLACSDPQARCYAAAAVRKVAQFGGPLAGRLAAEPRLVPVLLACAEAARGKDSVEGLQGSVRRGVQRCGLMALAAAAGERQLALSLTAGGAVEVLRRELAASAYAGELEGLARDTLALLEPKR</sequence>
<dbReference type="OrthoDB" id="513073at2759"/>
<dbReference type="Proteomes" id="UP000028924">
    <property type="component" value="Unassembled WGS sequence"/>
</dbReference>
<dbReference type="Gene3D" id="1.25.10.10">
    <property type="entry name" value="Leucine-rich Repeat Variant"/>
    <property type="match status" value="1"/>
</dbReference>
<organism evidence="1 2">
    <name type="scientific">Auxenochlorella protothecoides</name>
    <name type="common">Green microalga</name>
    <name type="synonym">Chlorella protothecoides</name>
    <dbReference type="NCBI Taxonomy" id="3075"/>
    <lineage>
        <taxon>Eukaryota</taxon>
        <taxon>Viridiplantae</taxon>
        <taxon>Chlorophyta</taxon>
        <taxon>core chlorophytes</taxon>
        <taxon>Trebouxiophyceae</taxon>
        <taxon>Chlorellales</taxon>
        <taxon>Chlorellaceae</taxon>
        <taxon>Auxenochlorella</taxon>
    </lineage>
</organism>
<dbReference type="InterPro" id="IPR011989">
    <property type="entry name" value="ARM-like"/>
</dbReference>
<evidence type="ECO:0000313" key="1">
    <source>
        <dbReference type="EMBL" id="KFM28890.1"/>
    </source>
</evidence>
<dbReference type="RefSeq" id="XP_011401939.1">
    <property type="nucleotide sequence ID" value="XM_011403637.1"/>
</dbReference>
<accession>A0A087ST36</accession>
<dbReference type="EMBL" id="KL662184">
    <property type="protein sequence ID" value="KFM28890.1"/>
    <property type="molecule type" value="Genomic_DNA"/>
</dbReference>
<name>A0A087ST36_AUXPR</name>
<proteinExistence type="predicted"/>
<keyword evidence="2" id="KW-1185">Reference proteome</keyword>
<dbReference type="GeneID" id="23615445"/>
<gene>
    <name evidence="1" type="ORF">F751_4054</name>
</gene>
<dbReference type="InterPro" id="IPR016024">
    <property type="entry name" value="ARM-type_fold"/>
</dbReference>
<evidence type="ECO:0000313" key="2">
    <source>
        <dbReference type="Proteomes" id="UP000028924"/>
    </source>
</evidence>
<dbReference type="SUPFAM" id="SSF48371">
    <property type="entry name" value="ARM repeat"/>
    <property type="match status" value="1"/>
</dbReference>